<evidence type="ECO:0000259" key="8">
    <source>
        <dbReference type="PROSITE" id="PS50206"/>
    </source>
</evidence>
<dbReference type="CDD" id="cd01444">
    <property type="entry name" value="GlpE_ST"/>
    <property type="match status" value="1"/>
</dbReference>
<feature type="transmembrane region" description="Helical" evidence="7">
    <location>
        <begin position="138"/>
        <end position="160"/>
    </location>
</feature>
<evidence type="ECO:0000256" key="1">
    <source>
        <dbReference type="ARBA" id="ARBA00004651"/>
    </source>
</evidence>
<dbReference type="Pfam" id="PF00581">
    <property type="entry name" value="Rhodanese"/>
    <property type="match status" value="1"/>
</dbReference>
<dbReference type="InterPro" id="IPR001763">
    <property type="entry name" value="Rhodanese-like_dom"/>
</dbReference>
<evidence type="ECO:0000256" key="3">
    <source>
        <dbReference type="ARBA" id="ARBA00022692"/>
    </source>
</evidence>
<dbReference type="PANTHER" id="PTHR42709:SF6">
    <property type="entry name" value="UNDECAPRENYL PHOSPHATE TRANSPORTER A"/>
    <property type="match status" value="1"/>
</dbReference>
<dbReference type="PROSITE" id="PS50206">
    <property type="entry name" value="RHODANESE_3"/>
    <property type="match status" value="1"/>
</dbReference>
<protein>
    <submittedName>
        <fullName evidence="9">Cytochrome P460</fullName>
    </submittedName>
</protein>
<dbReference type="SUPFAM" id="SSF52821">
    <property type="entry name" value="Rhodanese/Cell cycle control phosphatase"/>
    <property type="match status" value="1"/>
</dbReference>
<evidence type="ECO:0000313" key="10">
    <source>
        <dbReference type="Proteomes" id="UP000035963"/>
    </source>
</evidence>
<feature type="transmembrane region" description="Helical" evidence="7">
    <location>
        <begin position="50"/>
        <end position="71"/>
    </location>
</feature>
<comment type="caution">
    <text evidence="9">The sequence shown here is derived from an EMBL/GenBank/DDBJ whole genome shotgun (WGS) entry which is preliminary data.</text>
</comment>
<dbReference type="PANTHER" id="PTHR42709">
    <property type="entry name" value="ALKALINE PHOSPHATASE LIKE PROTEIN"/>
    <property type="match status" value="1"/>
</dbReference>
<dbReference type="Pfam" id="PF09335">
    <property type="entry name" value="VTT_dom"/>
    <property type="match status" value="1"/>
</dbReference>
<evidence type="ECO:0000256" key="5">
    <source>
        <dbReference type="ARBA" id="ARBA00023136"/>
    </source>
</evidence>
<keyword evidence="10" id="KW-1185">Reference proteome</keyword>
<reference evidence="9 10" key="1">
    <citation type="journal article" date="2015" name="Genome Announc.">
        <title>Draft Genome Sequence of Burkholderia sp. Strain PML1(12), an Ectomycorrhizosphere-Inhabiting Bacterium with Effective Mineral-Weathering Ability.</title>
        <authorList>
            <person name="Uroz S."/>
            <person name="Oger P."/>
        </authorList>
    </citation>
    <scope>NUCLEOTIDE SEQUENCE [LARGE SCALE GENOMIC DNA]</scope>
    <source>
        <strain evidence="10">PML1(12)</strain>
    </source>
</reference>
<evidence type="ECO:0000313" key="9">
    <source>
        <dbReference type="EMBL" id="KLU22597.1"/>
    </source>
</evidence>
<keyword evidence="4 7" id="KW-1133">Transmembrane helix</keyword>
<gene>
    <name evidence="9" type="ORF">EOS_29930</name>
</gene>
<dbReference type="OrthoDB" id="21108at2"/>
<dbReference type="AlphaFoldDB" id="A0A0J1CPL9"/>
<comment type="subcellular location">
    <subcellularLocation>
        <location evidence="1">Cell membrane</location>
        <topology evidence="1">Multi-pass membrane protein</topology>
    </subcellularLocation>
</comment>
<evidence type="ECO:0000256" key="2">
    <source>
        <dbReference type="ARBA" id="ARBA00022475"/>
    </source>
</evidence>
<feature type="region of interest" description="Disordered" evidence="6">
    <location>
        <begin position="322"/>
        <end position="354"/>
    </location>
</feature>
<dbReference type="InterPro" id="IPR051311">
    <property type="entry name" value="DedA_domain"/>
</dbReference>
<accession>A0A0J1CPL9</accession>
<dbReference type="InterPro" id="IPR032816">
    <property type="entry name" value="VTT_dom"/>
</dbReference>
<feature type="transmembrane region" description="Helical" evidence="7">
    <location>
        <begin position="12"/>
        <end position="38"/>
    </location>
</feature>
<dbReference type="GO" id="GO:0005737">
    <property type="term" value="C:cytoplasm"/>
    <property type="evidence" value="ECO:0007669"/>
    <property type="project" value="InterPro"/>
</dbReference>
<dbReference type="RefSeq" id="WP_047895861.1">
    <property type="nucleotide sequence ID" value="NZ_AEJF01000176.1"/>
</dbReference>
<dbReference type="InterPro" id="IPR023695">
    <property type="entry name" value="Thiosulf_sulfurTrfase"/>
</dbReference>
<dbReference type="GO" id="GO:0005886">
    <property type="term" value="C:plasma membrane"/>
    <property type="evidence" value="ECO:0007669"/>
    <property type="project" value="UniProtKB-SubCell"/>
</dbReference>
<keyword evidence="5 7" id="KW-0472">Membrane</keyword>
<keyword evidence="2" id="KW-1003">Cell membrane</keyword>
<keyword evidence="3 7" id="KW-0812">Transmembrane</keyword>
<dbReference type="GO" id="GO:0004792">
    <property type="term" value="F:thiosulfate-cyanide sulfurtransferase activity"/>
    <property type="evidence" value="ECO:0007669"/>
    <property type="project" value="InterPro"/>
</dbReference>
<organism evidence="9 10">
    <name type="scientific">Caballeronia mineralivorans PML1(12)</name>
    <dbReference type="NCBI Taxonomy" id="908627"/>
    <lineage>
        <taxon>Bacteria</taxon>
        <taxon>Pseudomonadati</taxon>
        <taxon>Pseudomonadota</taxon>
        <taxon>Betaproteobacteria</taxon>
        <taxon>Burkholderiales</taxon>
        <taxon>Burkholderiaceae</taxon>
        <taxon>Caballeronia</taxon>
    </lineage>
</organism>
<dbReference type="Proteomes" id="UP000035963">
    <property type="component" value="Unassembled WGS sequence"/>
</dbReference>
<name>A0A0J1CPL9_9BURK</name>
<dbReference type="PATRIC" id="fig|908627.4.peg.6679"/>
<evidence type="ECO:0000256" key="4">
    <source>
        <dbReference type="ARBA" id="ARBA00022989"/>
    </source>
</evidence>
<feature type="compositionally biased region" description="Low complexity" evidence="6">
    <location>
        <begin position="322"/>
        <end position="333"/>
    </location>
</feature>
<dbReference type="Gene3D" id="3.40.250.10">
    <property type="entry name" value="Rhodanese-like domain"/>
    <property type="match status" value="1"/>
</dbReference>
<dbReference type="EMBL" id="AEJF01000176">
    <property type="protein sequence ID" value="KLU22597.1"/>
    <property type="molecule type" value="Genomic_DNA"/>
</dbReference>
<proteinExistence type="predicted"/>
<evidence type="ECO:0000256" key="7">
    <source>
        <dbReference type="SAM" id="Phobius"/>
    </source>
</evidence>
<sequence length="354" mass="38937">MPHVPISVVSSWGAWAVFVSVLATQLGVPIPAAPMLVLAGSLVAAGLASFWHMLAAAVVAVVIADALWFTAGRLYGRRFLNSLVRFSLSLDTTLRTTRHWFERFGVPLLALSKFVPGLGLVSSPLLGTTQIDVRVFVFWDLVGAALWASAWMLGGAILNAEIANLLVFVRTYGLTALDVLAMAAGAFLAYRWARRMQFRRWLAKYRISPEQLDEMMRSDAPPVIFDARPEEVRRKEAHRIKGAIPLDLESSGKIDPMFREHEVVVYCVCPNEATAKQIAKRMRAKGFRNVRPLKGGLDAWEKKGFPVEAIPFDFLRTSAGSLDSISSASSSSSPDDDDDRSMDDMVTVRATAPE</sequence>
<dbReference type="InterPro" id="IPR036873">
    <property type="entry name" value="Rhodanese-like_dom_sf"/>
</dbReference>
<feature type="transmembrane region" description="Helical" evidence="7">
    <location>
        <begin position="172"/>
        <end position="190"/>
    </location>
</feature>
<dbReference type="SMART" id="SM00450">
    <property type="entry name" value="RHOD"/>
    <property type="match status" value="1"/>
</dbReference>
<feature type="domain" description="Rhodanese" evidence="8">
    <location>
        <begin position="218"/>
        <end position="309"/>
    </location>
</feature>
<evidence type="ECO:0000256" key="6">
    <source>
        <dbReference type="SAM" id="MobiDB-lite"/>
    </source>
</evidence>